<dbReference type="CDD" id="cd00170">
    <property type="entry name" value="SEC14"/>
    <property type="match status" value="1"/>
</dbReference>
<dbReference type="GO" id="GO:1902936">
    <property type="term" value="F:phosphatidylinositol bisphosphate binding"/>
    <property type="evidence" value="ECO:0007669"/>
    <property type="project" value="TreeGrafter"/>
</dbReference>
<dbReference type="GO" id="GO:0016020">
    <property type="term" value="C:membrane"/>
    <property type="evidence" value="ECO:0007669"/>
    <property type="project" value="TreeGrafter"/>
</dbReference>
<protein>
    <recommendedName>
        <fullName evidence="1">CRAL-TRIO domain-containing protein</fullName>
    </recommendedName>
</protein>
<organism evidence="2 3">
    <name type="scientific">Parthenolecanium corni</name>
    <dbReference type="NCBI Taxonomy" id="536013"/>
    <lineage>
        <taxon>Eukaryota</taxon>
        <taxon>Metazoa</taxon>
        <taxon>Ecdysozoa</taxon>
        <taxon>Arthropoda</taxon>
        <taxon>Hexapoda</taxon>
        <taxon>Insecta</taxon>
        <taxon>Pterygota</taxon>
        <taxon>Neoptera</taxon>
        <taxon>Paraneoptera</taxon>
        <taxon>Hemiptera</taxon>
        <taxon>Sternorrhyncha</taxon>
        <taxon>Coccoidea</taxon>
        <taxon>Coccidae</taxon>
        <taxon>Parthenolecanium</taxon>
    </lineage>
</organism>
<dbReference type="Pfam" id="PF00650">
    <property type="entry name" value="CRAL_TRIO"/>
    <property type="match status" value="1"/>
</dbReference>
<dbReference type="AlphaFoldDB" id="A0AAN9TV76"/>
<sequence>MTIVSLDQTSLDELDRAVAEKELRETPAIKQAAIQELRQLLADDKTLHYDDSDEFLQLILRPVKYYPESAHKLLQRIAEFKKKNDEVLQNVSPLTDEESFFKSRVLNVLVDRDQHRRRILTMCLGKPWDPRVLDTDKLFRMLYIIHYGALMEPKTQVHGTVIIMDFGGLSYSQAVAFTPAFSQRLLTFIQDAMPLRLKAVHIIFQPMVFKIVWSLFSRIIREKLRKRIHFHNSNVSSLHKHIDKSCLPEKYGGTSGKIDYSCEDWYPVIAKFEDTIKVWHSYGYRKD</sequence>
<dbReference type="InterPro" id="IPR036865">
    <property type="entry name" value="CRAL-TRIO_dom_sf"/>
</dbReference>
<dbReference type="Gene3D" id="3.40.525.10">
    <property type="entry name" value="CRAL-TRIO lipid binding domain"/>
    <property type="match status" value="1"/>
</dbReference>
<accession>A0AAN9TV76</accession>
<dbReference type="PRINTS" id="PR00180">
    <property type="entry name" value="CRETINALDHBP"/>
</dbReference>
<proteinExistence type="predicted"/>
<dbReference type="SUPFAM" id="SSF52087">
    <property type="entry name" value="CRAL/TRIO domain"/>
    <property type="match status" value="1"/>
</dbReference>
<name>A0AAN9TV76_9HEMI</name>
<evidence type="ECO:0000313" key="2">
    <source>
        <dbReference type="EMBL" id="KAK7603385.1"/>
    </source>
</evidence>
<evidence type="ECO:0000259" key="1">
    <source>
        <dbReference type="PROSITE" id="PS50191"/>
    </source>
</evidence>
<dbReference type="PANTHER" id="PTHR10174:SF212">
    <property type="entry name" value="MIP26555P1"/>
    <property type="match status" value="1"/>
</dbReference>
<dbReference type="InterPro" id="IPR036273">
    <property type="entry name" value="CRAL/TRIO_N_dom_sf"/>
</dbReference>
<dbReference type="EMBL" id="JBBCAQ010000006">
    <property type="protein sequence ID" value="KAK7603385.1"/>
    <property type="molecule type" value="Genomic_DNA"/>
</dbReference>
<gene>
    <name evidence="2" type="ORF">V9T40_003384</name>
</gene>
<reference evidence="2 3" key="1">
    <citation type="submission" date="2024-03" db="EMBL/GenBank/DDBJ databases">
        <title>Adaptation during the transition from Ophiocordyceps entomopathogen to insect associate is accompanied by gene loss and intensified selection.</title>
        <authorList>
            <person name="Ward C.M."/>
            <person name="Onetto C.A."/>
            <person name="Borneman A.R."/>
        </authorList>
    </citation>
    <scope>NUCLEOTIDE SEQUENCE [LARGE SCALE GENOMIC DNA]</scope>
    <source>
        <strain evidence="2">AWRI1</strain>
        <tissue evidence="2">Single Adult Female</tissue>
    </source>
</reference>
<dbReference type="SUPFAM" id="SSF46938">
    <property type="entry name" value="CRAL/TRIO N-terminal domain"/>
    <property type="match status" value="1"/>
</dbReference>
<dbReference type="Gene3D" id="1.20.5.1200">
    <property type="entry name" value="Alpha-tocopherol transfer"/>
    <property type="match status" value="1"/>
</dbReference>
<comment type="caution">
    <text evidence="2">The sequence shown here is derived from an EMBL/GenBank/DDBJ whole genome shotgun (WGS) entry which is preliminary data.</text>
</comment>
<dbReference type="Gene3D" id="1.10.8.20">
    <property type="entry name" value="N-terminal domain of phosphatidylinositol transfer protein sec14p"/>
    <property type="match status" value="1"/>
</dbReference>
<dbReference type="PANTHER" id="PTHR10174">
    <property type="entry name" value="ALPHA-TOCOPHEROL TRANSFER PROTEIN-RELATED"/>
    <property type="match status" value="1"/>
</dbReference>
<keyword evidence="3" id="KW-1185">Reference proteome</keyword>
<dbReference type="InterPro" id="IPR001251">
    <property type="entry name" value="CRAL-TRIO_dom"/>
</dbReference>
<evidence type="ECO:0000313" key="3">
    <source>
        <dbReference type="Proteomes" id="UP001367676"/>
    </source>
</evidence>
<feature type="domain" description="CRAL-TRIO" evidence="1">
    <location>
        <begin position="97"/>
        <end position="259"/>
    </location>
</feature>
<dbReference type="PROSITE" id="PS50191">
    <property type="entry name" value="CRAL_TRIO"/>
    <property type="match status" value="1"/>
</dbReference>
<dbReference type="Proteomes" id="UP001367676">
    <property type="component" value="Unassembled WGS sequence"/>
</dbReference>
<dbReference type="SMART" id="SM00516">
    <property type="entry name" value="SEC14"/>
    <property type="match status" value="1"/>
</dbReference>